<protein>
    <submittedName>
        <fullName evidence="3">Uncharacterized protein</fullName>
    </submittedName>
</protein>
<accession>A0A317DSG4</accession>
<sequence>MSGAVQAGYAPPTGPDQPAPGRRRLRRLLAATVAWAVLLAVLTWISVRDDPPTVREQRSLAEAGPVVDRAVGELLAAAGDGGAAWLVPDVLRRGCRVTPFADGAALTRGVEVLLADDDARGLLQRVADRLPADWRAGVRVTGEGPVLRADAGEFVAVEGRSTGSGRVRLTAETGCRPVGAGYRAPTADGGSEAAMVTELLGGFGGAAGPVEVSAAPCPDGATARTATAVSAPDRPDRPTLPGALSRFSDGTLQVRATTELYAYRSSRTVVAERVDGRVRLTVAAICRR</sequence>
<dbReference type="OrthoDB" id="3403585at2"/>
<organism evidence="3 4">
    <name type="scientific">Micromonospora sicca</name>
    <dbReference type="NCBI Taxonomy" id="2202420"/>
    <lineage>
        <taxon>Bacteria</taxon>
        <taxon>Bacillati</taxon>
        <taxon>Actinomycetota</taxon>
        <taxon>Actinomycetes</taxon>
        <taxon>Micromonosporales</taxon>
        <taxon>Micromonosporaceae</taxon>
        <taxon>Micromonospora</taxon>
    </lineage>
</organism>
<evidence type="ECO:0000256" key="2">
    <source>
        <dbReference type="SAM" id="Phobius"/>
    </source>
</evidence>
<feature type="transmembrane region" description="Helical" evidence="2">
    <location>
        <begin position="28"/>
        <end position="47"/>
    </location>
</feature>
<feature type="region of interest" description="Disordered" evidence="1">
    <location>
        <begin position="225"/>
        <end position="245"/>
    </location>
</feature>
<keyword evidence="2" id="KW-0812">Transmembrane</keyword>
<reference evidence="3 4" key="1">
    <citation type="submission" date="2018-05" db="EMBL/GenBank/DDBJ databases">
        <title>Micromonosporas from Atacama Desert.</title>
        <authorList>
            <person name="Carro L."/>
            <person name="Golinska P."/>
            <person name="Klenk H.-P."/>
            <person name="Goodfellow M."/>
        </authorList>
    </citation>
    <scope>NUCLEOTIDE SEQUENCE [LARGE SCALE GENOMIC DNA]</scope>
    <source>
        <strain evidence="3 4">4G51</strain>
    </source>
</reference>
<name>A0A317DSG4_9ACTN</name>
<dbReference type="Proteomes" id="UP000246050">
    <property type="component" value="Unassembled WGS sequence"/>
</dbReference>
<evidence type="ECO:0000256" key="1">
    <source>
        <dbReference type="SAM" id="MobiDB-lite"/>
    </source>
</evidence>
<evidence type="ECO:0000313" key="4">
    <source>
        <dbReference type="Proteomes" id="UP000246050"/>
    </source>
</evidence>
<keyword evidence="2" id="KW-0472">Membrane</keyword>
<comment type="caution">
    <text evidence="3">The sequence shown here is derived from an EMBL/GenBank/DDBJ whole genome shotgun (WGS) entry which is preliminary data.</text>
</comment>
<gene>
    <name evidence="3" type="ORF">DKT69_00940</name>
</gene>
<feature type="region of interest" description="Disordered" evidence="1">
    <location>
        <begin position="1"/>
        <end position="21"/>
    </location>
</feature>
<keyword evidence="2" id="KW-1133">Transmembrane helix</keyword>
<evidence type="ECO:0000313" key="3">
    <source>
        <dbReference type="EMBL" id="PWR17302.1"/>
    </source>
</evidence>
<proteinExistence type="predicted"/>
<dbReference type="EMBL" id="QGKS01000054">
    <property type="protein sequence ID" value="PWR17302.1"/>
    <property type="molecule type" value="Genomic_DNA"/>
</dbReference>
<dbReference type="AlphaFoldDB" id="A0A317DSG4"/>
<dbReference type="RefSeq" id="WP_109799716.1">
    <property type="nucleotide sequence ID" value="NZ_QGKS01000054.1"/>
</dbReference>